<dbReference type="Proteomes" id="UP001207116">
    <property type="component" value="Unassembled WGS sequence"/>
</dbReference>
<name>A0AAE3MJ96_9FLAO</name>
<comment type="caution">
    <text evidence="1">The sequence shown here is derived from an EMBL/GenBank/DDBJ whole genome shotgun (WGS) entry which is preliminary data.</text>
</comment>
<reference evidence="1" key="1">
    <citation type="submission" date="2022-11" db="EMBL/GenBank/DDBJ databases">
        <title>The characterization of three novel Bacteroidetes species and genomic analysis of their roles in tidal elemental geochemical cycles.</title>
        <authorList>
            <person name="Ma K.-J."/>
        </authorList>
    </citation>
    <scope>NUCLEOTIDE SEQUENCE</scope>
    <source>
        <strain evidence="1">M415</strain>
    </source>
</reference>
<dbReference type="EMBL" id="JAPFQP010000001">
    <property type="protein sequence ID" value="MCX2718453.1"/>
    <property type="molecule type" value="Genomic_DNA"/>
</dbReference>
<dbReference type="SUPFAM" id="SSF54001">
    <property type="entry name" value="Cysteine proteinases"/>
    <property type="match status" value="1"/>
</dbReference>
<protein>
    <submittedName>
        <fullName evidence="1">YiiX/YebB-like N1pC/P60 family cysteine hydrolase</fullName>
    </submittedName>
</protein>
<evidence type="ECO:0000313" key="2">
    <source>
        <dbReference type="Proteomes" id="UP001207116"/>
    </source>
</evidence>
<dbReference type="GO" id="GO:0016787">
    <property type="term" value="F:hydrolase activity"/>
    <property type="evidence" value="ECO:0007669"/>
    <property type="project" value="UniProtKB-KW"/>
</dbReference>
<dbReference type="Gene3D" id="3.90.1720.10">
    <property type="entry name" value="endopeptidase domain like (from Nostoc punctiforme)"/>
    <property type="match status" value="1"/>
</dbReference>
<sequence length="487" mass="55417">MKKLLKIILLLTGVYLLLMIPLPQKERELQKASKSAFLWDQDALWNQLERAFLEGRKMPAAVLDSLVLEMTQEMDSLLLANNGDAITPGDVFYPTIENKFFQVAPLIAAQQNRTGWYINFYNQLREKLKEDTVHWDINTPAARQMSYRILYGIRAAVEEIMLQSPEEAFVSTMHVHEEPSAAPQANILGITVHSGDLLVSRGGAEVSAFISRGNDFPGNFSHVALVYVNEETHEPFFVEAHIEKGVAIATKEEYLKDKKLRFMVMRPRADLPELKANPLLPHDAARYMYKESIARHIPYDFKMDYFDSSAMFCSEVGSYAYKQQGIQLWEFTSTISSEGIMDWLHSFGVEHFVTQMPSDLEYDPMLSVVGEWRDRETLFKDHLDNAVMDALIERANAGEKLGYNIWLLPVARVIKAYSFLLTSIGKEGVIPEGMPATVALKNNDFVARFQALKSKTLSKAEDFQKEKGYTPPYWQLVSFAESSLVDK</sequence>
<keyword evidence="1" id="KW-0378">Hydrolase</keyword>
<dbReference type="RefSeq" id="WP_266010537.1">
    <property type="nucleotide sequence ID" value="NZ_JAPFQP010000001.1"/>
</dbReference>
<dbReference type="AlphaFoldDB" id="A0AAE3MJ96"/>
<evidence type="ECO:0000313" key="1">
    <source>
        <dbReference type="EMBL" id="MCX2718453.1"/>
    </source>
</evidence>
<dbReference type="Pfam" id="PF05708">
    <property type="entry name" value="Peptidase_C92"/>
    <property type="match status" value="1"/>
</dbReference>
<accession>A0AAE3MJ96</accession>
<organism evidence="1 2">
    <name type="scientific">Lentiprolixibacter aurantiacus</name>
    <dbReference type="NCBI Taxonomy" id="2993939"/>
    <lineage>
        <taxon>Bacteria</taxon>
        <taxon>Pseudomonadati</taxon>
        <taxon>Bacteroidota</taxon>
        <taxon>Flavobacteriia</taxon>
        <taxon>Flavobacteriales</taxon>
        <taxon>Flavobacteriaceae</taxon>
        <taxon>Lentiprolixibacter</taxon>
    </lineage>
</organism>
<gene>
    <name evidence="1" type="ORF">OO016_02450</name>
</gene>
<dbReference type="InterPro" id="IPR038765">
    <property type="entry name" value="Papain-like_cys_pep_sf"/>
</dbReference>
<keyword evidence="2" id="KW-1185">Reference proteome</keyword>
<dbReference type="InterPro" id="IPR024453">
    <property type="entry name" value="Peptidase_C92"/>
</dbReference>
<proteinExistence type="predicted"/>